<keyword evidence="1" id="KW-0378">Hydrolase</keyword>
<sequence length="310" mass="34453">MHPSQPNYLSSVAGDYFGLNHDESVRVPDNVSTIVDVLDTRGISWGGYFEHMPGPGYLLADFSLGANGAWIYVKEHNGETRPSSHLASFDSIKKNGTRPTQLRSFEAFKRDLAAGNVPQYVMMSLDMRNDGPNTTPEYATKWAHEFLLPLLQSKDSNNNNKDSSKGNTLWEERTVIQLMYDEADSYDQPNRVASPRCCWAQASPREPRGHRRRHFLHALLSPRDGAEQLGPAEPGDGGAGQLAVVRRLSPQRANQLPVPPPNLKLVGAGRKGVLSLVQSVWEELAREKSPYDSSGNIYDGKTIPVYRPQE</sequence>
<dbReference type="Proteomes" id="UP001444661">
    <property type="component" value="Unassembled WGS sequence"/>
</dbReference>
<comment type="caution">
    <text evidence="3">The sequence shown here is derived from an EMBL/GenBank/DDBJ whole genome shotgun (WGS) entry which is preliminary data.</text>
</comment>
<dbReference type="EMBL" id="JAQQWK010000006">
    <property type="protein sequence ID" value="KAK8038844.1"/>
    <property type="molecule type" value="Genomic_DNA"/>
</dbReference>
<protein>
    <submittedName>
        <fullName evidence="3">Uncharacterized protein</fullName>
    </submittedName>
</protein>
<reference evidence="3 4" key="1">
    <citation type="submission" date="2023-01" db="EMBL/GenBank/DDBJ databases">
        <title>Analysis of 21 Apiospora genomes using comparative genomics revels a genus with tremendous synthesis potential of carbohydrate active enzymes and secondary metabolites.</title>
        <authorList>
            <person name="Sorensen T."/>
        </authorList>
    </citation>
    <scope>NUCLEOTIDE SEQUENCE [LARGE SCALE GENOMIC DNA]</scope>
    <source>
        <strain evidence="3 4">CBS 33761</strain>
    </source>
</reference>
<accession>A0ABR1SWZ9</accession>
<evidence type="ECO:0000313" key="4">
    <source>
        <dbReference type="Proteomes" id="UP001444661"/>
    </source>
</evidence>
<evidence type="ECO:0000256" key="1">
    <source>
        <dbReference type="ARBA" id="ARBA00022801"/>
    </source>
</evidence>
<proteinExistence type="predicted"/>
<feature type="region of interest" description="Disordered" evidence="2">
    <location>
        <begin position="290"/>
        <end position="310"/>
    </location>
</feature>
<keyword evidence="4" id="KW-1185">Reference proteome</keyword>
<name>A0ABR1SWZ9_9PEZI</name>
<evidence type="ECO:0000256" key="2">
    <source>
        <dbReference type="SAM" id="MobiDB-lite"/>
    </source>
</evidence>
<organism evidence="3 4">
    <name type="scientific">Apiospora rasikravindrae</name>
    <dbReference type="NCBI Taxonomy" id="990691"/>
    <lineage>
        <taxon>Eukaryota</taxon>
        <taxon>Fungi</taxon>
        <taxon>Dikarya</taxon>
        <taxon>Ascomycota</taxon>
        <taxon>Pezizomycotina</taxon>
        <taxon>Sordariomycetes</taxon>
        <taxon>Xylariomycetidae</taxon>
        <taxon>Amphisphaeriales</taxon>
        <taxon>Apiosporaceae</taxon>
        <taxon>Apiospora</taxon>
    </lineage>
</organism>
<dbReference type="PANTHER" id="PTHR31956:SF15">
    <property type="entry name" value="ACID PHOSPHATASE PHOA"/>
    <property type="match status" value="1"/>
</dbReference>
<evidence type="ECO:0000313" key="3">
    <source>
        <dbReference type="EMBL" id="KAK8038844.1"/>
    </source>
</evidence>
<dbReference type="InterPro" id="IPR007312">
    <property type="entry name" value="Phosphoesterase"/>
</dbReference>
<dbReference type="PANTHER" id="PTHR31956">
    <property type="entry name" value="NON-SPECIFIC PHOSPHOLIPASE C4-RELATED"/>
    <property type="match status" value="1"/>
</dbReference>
<gene>
    <name evidence="3" type="ORF">PG993_007255</name>
</gene>
<dbReference type="Pfam" id="PF04185">
    <property type="entry name" value="Phosphoesterase"/>
    <property type="match status" value="1"/>
</dbReference>